<feature type="domain" description="Yippee" evidence="5">
    <location>
        <begin position="15"/>
        <end position="113"/>
    </location>
</feature>
<keyword evidence="3" id="KW-0862">Zinc</keyword>
<gene>
    <name evidence="6" type="ORF">OKIOD_LOCUS7135</name>
</gene>
<dbReference type="InterPro" id="IPR004910">
    <property type="entry name" value="Yippee/Mis18/Cereblon"/>
</dbReference>
<dbReference type="EMBL" id="OU015569">
    <property type="protein sequence ID" value="CAG5098337.1"/>
    <property type="molecule type" value="Genomic_DNA"/>
</dbReference>
<comment type="similarity">
    <text evidence="1 4">Belongs to the yippee family.</text>
</comment>
<name>A0ABN7SDA7_OIKDI</name>
<accession>A0ABN7SDA7</accession>
<reference evidence="6 7" key="1">
    <citation type="submission" date="2021-04" db="EMBL/GenBank/DDBJ databases">
        <authorList>
            <person name="Bliznina A."/>
        </authorList>
    </citation>
    <scope>NUCLEOTIDE SEQUENCE [LARGE SCALE GENOMIC DNA]</scope>
</reference>
<evidence type="ECO:0000256" key="4">
    <source>
        <dbReference type="RuleBase" id="RU110713"/>
    </source>
</evidence>
<evidence type="ECO:0000313" key="7">
    <source>
        <dbReference type="Proteomes" id="UP001158576"/>
    </source>
</evidence>
<evidence type="ECO:0000256" key="2">
    <source>
        <dbReference type="ARBA" id="ARBA00022723"/>
    </source>
</evidence>
<evidence type="ECO:0000256" key="3">
    <source>
        <dbReference type="ARBA" id="ARBA00022833"/>
    </source>
</evidence>
<evidence type="ECO:0000313" key="6">
    <source>
        <dbReference type="EMBL" id="CAG5098337.1"/>
    </source>
</evidence>
<evidence type="ECO:0000256" key="1">
    <source>
        <dbReference type="ARBA" id="ARBA00005613"/>
    </source>
</evidence>
<keyword evidence="2" id="KW-0479">Metal-binding</keyword>
<dbReference type="Pfam" id="PF03226">
    <property type="entry name" value="Yippee-Mis18"/>
    <property type="match status" value="1"/>
</dbReference>
<dbReference type="InterPro" id="IPR034751">
    <property type="entry name" value="Yippee"/>
</dbReference>
<dbReference type="InterPro" id="IPR039058">
    <property type="entry name" value="Yippee_fam"/>
</dbReference>
<proteinExistence type="inferred from homology"/>
<keyword evidence="7" id="KW-1185">Reference proteome</keyword>
<dbReference type="PANTHER" id="PTHR13848">
    <property type="entry name" value="PROTEIN YIPPEE-LIKE CG15309-RELATED"/>
    <property type="match status" value="1"/>
</dbReference>
<sequence length="128" mass="14202">MGVKFIKALNGNVIYQCRNEKCLTPVATNFDLISRNFRKRGRSGPAILFENVQNVIKGAKTKKRMLTGEHIVQLVYCKLCGAALGWHYDFTSEGQMYKEGKFVLEVANVKAVSGSLQSVPFGQVTSIV</sequence>
<evidence type="ECO:0000259" key="5">
    <source>
        <dbReference type="PROSITE" id="PS51792"/>
    </source>
</evidence>
<dbReference type="PROSITE" id="PS51792">
    <property type="entry name" value="YIPPEE"/>
    <property type="match status" value="1"/>
</dbReference>
<organism evidence="6 7">
    <name type="scientific">Oikopleura dioica</name>
    <name type="common">Tunicate</name>
    <dbReference type="NCBI Taxonomy" id="34765"/>
    <lineage>
        <taxon>Eukaryota</taxon>
        <taxon>Metazoa</taxon>
        <taxon>Chordata</taxon>
        <taxon>Tunicata</taxon>
        <taxon>Appendicularia</taxon>
        <taxon>Copelata</taxon>
        <taxon>Oikopleuridae</taxon>
        <taxon>Oikopleura</taxon>
    </lineage>
</organism>
<dbReference type="Proteomes" id="UP001158576">
    <property type="component" value="Chromosome XSR"/>
</dbReference>
<protein>
    <recommendedName>
        <fullName evidence="4">Protein yippee-like</fullName>
    </recommendedName>
</protein>